<proteinExistence type="predicted"/>
<dbReference type="RefSeq" id="WP_162663464.1">
    <property type="nucleotide sequence ID" value="NZ_CP048020.1"/>
</dbReference>
<sequence>MNHLQVGADLKNIGFIEEFISTSKDIPENKRVAALIISTEVFDNIAEHAAFTGRKELQLSISNMFFPRLCFSYRSTNFDNLLHALKETKPHFDPKAKRYRGFGLLMTKNIARKVCYRQEQSRSYIIVYL</sequence>
<name>A0A6P1Y1R9_9SPIR</name>
<dbReference type="AlphaFoldDB" id="A0A6P1Y1R9"/>
<evidence type="ECO:0000313" key="2">
    <source>
        <dbReference type="Proteomes" id="UP000464374"/>
    </source>
</evidence>
<accession>A0A6P1Y1R9</accession>
<dbReference type="KEGG" id="trz:GWP43_06400"/>
<reference evidence="1 2" key="1">
    <citation type="submission" date="2020-01" db="EMBL/GenBank/DDBJ databases">
        <title>Complete genome sequence of a human oral phylogroup 1 Treponema sp. strain ATCC 700766, originally isolated from periodontitis dental plaque.</title>
        <authorList>
            <person name="Chan Y."/>
            <person name="Huo Y.-B."/>
            <person name="Yu X.-L."/>
            <person name="Zeng H."/>
            <person name="Leung W.-K."/>
            <person name="Watt R.M."/>
        </authorList>
    </citation>
    <scope>NUCLEOTIDE SEQUENCE [LARGE SCALE GENOMIC DNA]</scope>
    <source>
        <strain evidence="1 2">OMZ 804</strain>
    </source>
</reference>
<evidence type="ECO:0008006" key="3">
    <source>
        <dbReference type="Google" id="ProtNLM"/>
    </source>
</evidence>
<evidence type="ECO:0000313" key="1">
    <source>
        <dbReference type="EMBL" id="QHX43133.1"/>
    </source>
</evidence>
<protein>
    <recommendedName>
        <fullName evidence="3">Histidine kinase/HSP90-like ATPase domain-containing protein</fullName>
    </recommendedName>
</protein>
<dbReference type="Proteomes" id="UP000464374">
    <property type="component" value="Chromosome"/>
</dbReference>
<organism evidence="1 2">
    <name type="scientific">Treponema vincentii</name>
    <dbReference type="NCBI Taxonomy" id="69710"/>
    <lineage>
        <taxon>Bacteria</taxon>
        <taxon>Pseudomonadati</taxon>
        <taxon>Spirochaetota</taxon>
        <taxon>Spirochaetia</taxon>
        <taxon>Spirochaetales</taxon>
        <taxon>Treponemataceae</taxon>
        <taxon>Treponema</taxon>
    </lineage>
</organism>
<gene>
    <name evidence="1" type="ORF">GWP43_06400</name>
</gene>
<dbReference type="EMBL" id="CP048020">
    <property type="protein sequence ID" value="QHX43133.1"/>
    <property type="molecule type" value="Genomic_DNA"/>
</dbReference>